<organism evidence="1 2">
    <name type="scientific">Flavisolibacter ginsengisoli DSM 18119</name>
    <dbReference type="NCBI Taxonomy" id="1121884"/>
    <lineage>
        <taxon>Bacteria</taxon>
        <taxon>Pseudomonadati</taxon>
        <taxon>Bacteroidota</taxon>
        <taxon>Chitinophagia</taxon>
        <taxon>Chitinophagales</taxon>
        <taxon>Chitinophagaceae</taxon>
        <taxon>Flavisolibacter</taxon>
    </lineage>
</organism>
<dbReference type="EMBL" id="FQUU01000013">
    <property type="protein sequence ID" value="SHF56111.1"/>
    <property type="molecule type" value="Genomic_DNA"/>
</dbReference>
<reference evidence="1 2" key="1">
    <citation type="submission" date="2016-11" db="EMBL/GenBank/DDBJ databases">
        <authorList>
            <person name="Jaros S."/>
            <person name="Januszkiewicz K."/>
            <person name="Wedrychowicz H."/>
        </authorList>
    </citation>
    <scope>NUCLEOTIDE SEQUENCE [LARGE SCALE GENOMIC DNA]</scope>
    <source>
        <strain evidence="1 2">DSM 18119</strain>
    </source>
</reference>
<evidence type="ECO:0000313" key="2">
    <source>
        <dbReference type="Proteomes" id="UP000184048"/>
    </source>
</evidence>
<evidence type="ECO:0000313" key="1">
    <source>
        <dbReference type="EMBL" id="SHF56111.1"/>
    </source>
</evidence>
<gene>
    <name evidence="1" type="ORF">SAMN02745131_02953</name>
</gene>
<dbReference type="Proteomes" id="UP000184048">
    <property type="component" value="Unassembled WGS sequence"/>
</dbReference>
<name>A0A1M5CN14_9BACT</name>
<keyword evidence="2" id="KW-1185">Reference proteome</keyword>
<sequence length="102" mass="11913">MADYEINKEYISKNLCINKKRPKLHCNGKCQLMKKLAEEEKQNAPGNNNQGTIKFQDIVYLDTFLEYNPTTYPQVQPLFHNYVVARFYESPISSIFHPPSRA</sequence>
<dbReference type="AlphaFoldDB" id="A0A1M5CN14"/>
<protein>
    <submittedName>
        <fullName evidence="1">Uncharacterized protein</fullName>
    </submittedName>
</protein>
<dbReference type="STRING" id="1121884.SAMN02745131_02953"/>
<proteinExistence type="predicted"/>
<accession>A0A1M5CN14</accession>